<comment type="caution">
    <text evidence="4">The sequence shown here is derived from an EMBL/GenBank/DDBJ whole genome shotgun (WGS) entry which is preliminary data.</text>
</comment>
<protein>
    <submittedName>
        <fullName evidence="4">Uncharacterized lipoprotein YddW (UPF0748 family)</fullName>
    </submittedName>
</protein>
<keyword evidence="1" id="KW-0732">Signal</keyword>
<reference evidence="4" key="1">
    <citation type="submission" date="2022-08" db="EMBL/GenBank/DDBJ databases">
        <title>Genomic Encyclopedia of Type Strains, Phase V (KMG-V): Genome sequencing to study the core and pangenomes of soil and plant-associated prokaryotes.</title>
        <authorList>
            <person name="Whitman W."/>
        </authorList>
    </citation>
    <scope>NUCLEOTIDE SEQUENCE</scope>
    <source>
        <strain evidence="4">0</strain>
    </source>
</reference>
<dbReference type="Pfam" id="PF02638">
    <property type="entry name" value="GHL10"/>
    <property type="match status" value="1"/>
</dbReference>
<dbReference type="RefSeq" id="WP_118831590.1">
    <property type="nucleotide sequence ID" value="NZ_CALTSG010000003.1"/>
</dbReference>
<gene>
    <name evidence="4" type="ORF">GGP71_002391</name>
</gene>
<accession>A0A9X2Q5P3</accession>
<keyword evidence="4" id="KW-0449">Lipoprotein</keyword>
<dbReference type="InterPro" id="IPR052177">
    <property type="entry name" value="Divisome_Glycosyl_Hydrolase"/>
</dbReference>
<evidence type="ECO:0000259" key="3">
    <source>
        <dbReference type="Pfam" id="PF02638"/>
    </source>
</evidence>
<name>A0A9X2Q5P3_9BACT</name>
<dbReference type="AlphaFoldDB" id="A0A9X2Q5P3"/>
<organism evidence="4 5">
    <name type="scientific">Salinibacter ruber</name>
    <dbReference type="NCBI Taxonomy" id="146919"/>
    <lineage>
        <taxon>Bacteria</taxon>
        <taxon>Pseudomonadati</taxon>
        <taxon>Rhodothermota</taxon>
        <taxon>Rhodothermia</taxon>
        <taxon>Rhodothermales</taxon>
        <taxon>Salinibacteraceae</taxon>
        <taxon>Salinibacter</taxon>
    </lineage>
</organism>
<dbReference type="Proteomes" id="UP001155027">
    <property type="component" value="Unassembled WGS sequence"/>
</dbReference>
<feature type="domain" description="Glycosyl hydrolase-like 10" evidence="3">
    <location>
        <begin position="67"/>
        <end position="199"/>
    </location>
</feature>
<evidence type="ECO:0000256" key="2">
    <source>
        <dbReference type="SAM" id="MobiDB-lite"/>
    </source>
</evidence>
<dbReference type="PROSITE" id="PS51318">
    <property type="entry name" value="TAT"/>
    <property type="match status" value="1"/>
</dbReference>
<dbReference type="PANTHER" id="PTHR43405:SF1">
    <property type="entry name" value="GLYCOSYL HYDROLASE DIGH"/>
    <property type="match status" value="1"/>
</dbReference>
<dbReference type="InterPro" id="IPR006311">
    <property type="entry name" value="TAT_signal"/>
</dbReference>
<feature type="compositionally biased region" description="Low complexity" evidence="2">
    <location>
        <begin position="30"/>
        <end position="39"/>
    </location>
</feature>
<dbReference type="InterPro" id="IPR019546">
    <property type="entry name" value="TAT_signal_bac_arc"/>
</dbReference>
<dbReference type="InterPro" id="IPR003790">
    <property type="entry name" value="GHL10"/>
</dbReference>
<feature type="region of interest" description="Disordered" evidence="2">
    <location>
        <begin position="20"/>
        <end position="48"/>
    </location>
</feature>
<evidence type="ECO:0000313" key="4">
    <source>
        <dbReference type="EMBL" id="MCS3678460.1"/>
    </source>
</evidence>
<evidence type="ECO:0000313" key="5">
    <source>
        <dbReference type="Proteomes" id="UP001155027"/>
    </source>
</evidence>
<dbReference type="Gene3D" id="3.20.20.80">
    <property type="entry name" value="Glycosidases"/>
    <property type="match status" value="1"/>
</dbReference>
<dbReference type="NCBIfam" id="TIGR01409">
    <property type="entry name" value="TAT_signal_seq"/>
    <property type="match status" value="1"/>
</dbReference>
<proteinExistence type="predicted"/>
<dbReference type="EMBL" id="JANUAU010000007">
    <property type="protein sequence ID" value="MCS3678460.1"/>
    <property type="molecule type" value="Genomic_DNA"/>
</dbReference>
<dbReference type="PANTHER" id="PTHR43405">
    <property type="entry name" value="GLYCOSYL HYDROLASE DIGH"/>
    <property type="match status" value="1"/>
</dbReference>
<evidence type="ECO:0000256" key="1">
    <source>
        <dbReference type="ARBA" id="ARBA00022729"/>
    </source>
</evidence>
<sequence length="389" mass="43725">MPERRTFLKALGAGALGAAATGFSTPPARAPSASTNASDPSPPDSAPTNWVWMTPELDVSGEEWRRRFERLRAHNIDAILPQVYTNSAAYYGSDFLPVEGEWLETILPPAKEVGLEVHGWMVSMPCTIPKIVNQHKEWFVVNRNGESAVDNPAYVDYYKFTCPNRPGAQDFIERRVEEITSIDGLDGIHFDYIRFPDVVIAEALQPKYGIVQHEEQAPYDYCYCDVCRSKFERDHGADPYDLEDPTTSTAWRLFRYESITNLVNDRLIPIARENGKAVSAATFPNWEAVRQRWHHWDLDYVHPMLYHNFYHAGANWVRDETRAGIERLRGQGRSTRLYSGLNVGAVAPGGLERLIEKAHEGDASGITLFAAGSMNDALWTAFAEATSKA</sequence>